<protein>
    <submittedName>
        <fullName evidence="1">Uncharacterized protein</fullName>
    </submittedName>
</protein>
<evidence type="ECO:0000313" key="2">
    <source>
        <dbReference type="Proteomes" id="UP001189624"/>
    </source>
</evidence>
<gene>
    <name evidence="1" type="ORF">AYBTSS11_LOCUS14962</name>
</gene>
<organism evidence="1 2">
    <name type="scientific">Sphenostylis stenocarpa</name>
    <dbReference type="NCBI Taxonomy" id="92480"/>
    <lineage>
        <taxon>Eukaryota</taxon>
        <taxon>Viridiplantae</taxon>
        <taxon>Streptophyta</taxon>
        <taxon>Embryophyta</taxon>
        <taxon>Tracheophyta</taxon>
        <taxon>Spermatophyta</taxon>
        <taxon>Magnoliopsida</taxon>
        <taxon>eudicotyledons</taxon>
        <taxon>Gunneridae</taxon>
        <taxon>Pentapetalae</taxon>
        <taxon>rosids</taxon>
        <taxon>fabids</taxon>
        <taxon>Fabales</taxon>
        <taxon>Fabaceae</taxon>
        <taxon>Papilionoideae</taxon>
        <taxon>50 kb inversion clade</taxon>
        <taxon>NPAAA clade</taxon>
        <taxon>indigoferoid/millettioid clade</taxon>
        <taxon>Phaseoleae</taxon>
        <taxon>Sphenostylis</taxon>
    </lineage>
</organism>
<dbReference type="EMBL" id="OY731401">
    <property type="protein sequence ID" value="CAJ1951795.1"/>
    <property type="molecule type" value="Genomic_DNA"/>
</dbReference>
<dbReference type="Proteomes" id="UP001189624">
    <property type="component" value="Chromosome 4"/>
</dbReference>
<proteinExistence type="predicted"/>
<reference evidence="1" key="1">
    <citation type="submission" date="2023-10" db="EMBL/GenBank/DDBJ databases">
        <authorList>
            <person name="Domelevo Entfellner J.-B."/>
        </authorList>
    </citation>
    <scope>NUCLEOTIDE SEQUENCE</scope>
</reference>
<dbReference type="AlphaFoldDB" id="A0AA86SCL6"/>
<accession>A0AA86SCL6</accession>
<name>A0AA86SCL6_9FABA</name>
<feature type="non-terminal residue" evidence="1">
    <location>
        <position position="52"/>
    </location>
</feature>
<keyword evidence="2" id="KW-1185">Reference proteome</keyword>
<sequence length="52" mass="5669">MLGTRHVSDGDIFPEGPRALMARGIMLWRLAVVPALGCGQQRVDDSVFLVES</sequence>
<dbReference type="Gramene" id="rna-AYBTSS11_LOCUS14962">
    <property type="protein sequence ID" value="CAJ1951795.1"/>
    <property type="gene ID" value="gene-AYBTSS11_LOCUS14962"/>
</dbReference>
<evidence type="ECO:0000313" key="1">
    <source>
        <dbReference type="EMBL" id="CAJ1951795.1"/>
    </source>
</evidence>